<evidence type="ECO:0000313" key="3">
    <source>
        <dbReference type="Proteomes" id="UP000020077"/>
    </source>
</evidence>
<dbReference type="Proteomes" id="UP000020077">
    <property type="component" value="Unassembled WGS sequence"/>
</dbReference>
<name>A0A080M030_9PROT</name>
<evidence type="ECO:0000313" key="2">
    <source>
        <dbReference type="EMBL" id="KFB74587.1"/>
    </source>
</evidence>
<gene>
    <name evidence="2" type="ORF">AW09_000076</name>
</gene>
<dbReference type="EMBL" id="JDVG02000013">
    <property type="protein sequence ID" value="KFB74587.1"/>
    <property type="molecule type" value="Genomic_DNA"/>
</dbReference>
<sequence length="93" mass="9726">MDRRSRQTPAGDGSSGFEQLPNLANRAPGIIPLGRQNRGLDGLGKLRLPAVGGRLRHQAIEALGSVGVPPLNRLLAQMAPTGAGNSVFTYGQI</sequence>
<accession>A0A080M030</accession>
<comment type="caution">
    <text evidence="2">The sequence shown here is derived from an EMBL/GenBank/DDBJ whole genome shotgun (WGS) entry which is preliminary data.</text>
</comment>
<protein>
    <submittedName>
        <fullName evidence="2">Uncharacterized protein</fullName>
    </submittedName>
</protein>
<reference evidence="2 3" key="1">
    <citation type="submission" date="2014-02" db="EMBL/GenBank/DDBJ databases">
        <title>Expanding our view of genomic diversity in Candidatus Accumulibacter clades.</title>
        <authorList>
            <person name="Skennerton C.T."/>
            <person name="Barr J.J."/>
            <person name="Slater F.R."/>
            <person name="Bond P.L."/>
            <person name="Tyson G.W."/>
        </authorList>
    </citation>
    <scope>NUCLEOTIDE SEQUENCE [LARGE SCALE GENOMIC DNA]</scope>
    <source>
        <strain evidence="3">BA-91</strain>
    </source>
</reference>
<proteinExistence type="predicted"/>
<organism evidence="2 3">
    <name type="scientific">Candidatus Accumulibacter phosphatis</name>
    <dbReference type="NCBI Taxonomy" id="327160"/>
    <lineage>
        <taxon>Bacteria</taxon>
        <taxon>Pseudomonadati</taxon>
        <taxon>Pseudomonadota</taxon>
        <taxon>Betaproteobacteria</taxon>
        <taxon>Candidatus Accumulibacter</taxon>
    </lineage>
</organism>
<dbReference type="AlphaFoldDB" id="A0A080M030"/>
<evidence type="ECO:0000256" key="1">
    <source>
        <dbReference type="SAM" id="MobiDB-lite"/>
    </source>
</evidence>
<feature type="region of interest" description="Disordered" evidence="1">
    <location>
        <begin position="1"/>
        <end position="22"/>
    </location>
</feature>